<protein>
    <submittedName>
        <fullName evidence="7">Cellulose synthase/poly-beta-1,6-N-acetylglucosamine synthase-like glycosyltransferase</fullName>
    </submittedName>
</protein>
<keyword evidence="3 7" id="KW-0808">Transferase</keyword>
<evidence type="ECO:0000256" key="1">
    <source>
        <dbReference type="ARBA" id="ARBA00006739"/>
    </source>
</evidence>
<dbReference type="Pfam" id="PF00535">
    <property type="entry name" value="Glycos_transf_2"/>
    <property type="match status" value="1"/>
</dbReference>
<comment type="caution">
    <text evidence="7">The sequence shown here is derived from an EMBL/GenBank/DDBJ whole genome shotgun (WGS) entry which is preliminary data.</text>
</comment>
<feature type="transmembrane region" description="Helical" evidence="4">
    <location>
        <begin position="324"/>
        <end position="343"/>
    </location>
</feature>
<evidence type="ECO:0000313" key="8">
    <source>
        <dbReference type="Proteomes" id="UP000253517"/>
    </source>
</evidence>
<accession>A0A369A8Z1</accession>
<dbReference type="GO" id="GO:0016757">
    <property type="term" value="F:glycosyltransferase activity"/>
    <property type="evidence" value="ECO:0007669"/>
    <property type="project" value="UniProtKB-KW"/>
</dbReference>
<keyword evidence="4" id="KW-1133">Transmembrane helix</keyword>
<dbReference type="PANTHER" id="PTHR43630:SF1">
    <property type="entry name" value="POLY-BETA-1,6-N-ACETYL-D-GLUCOSAMINE SYNTHASE"/>
    <property type="match status" value="1"/>
</dbReference>
<feature type="domain" description="Glycosyltransferase 2-like" evidence="6">
    <location>
        <begin position="221"/>
        <end position="336"/>
    </location>
</feature>
<evidence type="ECO:0000256" key="2">
    <source>
        <dbReference type="ARBA" id="ARBA00022676"/>
    </source>
</evidence>
<evidence type="ECO:0000259" key="5">
    <source>
        <dbReference type="Pfam" id="PF00535"/>
    </source>
</evidence>
<organism evidence="7 8">
    <name type="scientific">Schleiferia thermophila</name>
    <dbReference type="NCBI Taxonomy" id="884107"/>
    <lineage>
        <taxon>Bacteria</taxon>
        <taxon>Pseudomonadati</taxon>
        <taxon>Bacteroidota</taxon>
        <taxon>Flavobacteriia</taxon>
        <taxon>Flavobacteriales</taxon>
        <taxon>Schleiferiaceae</taxon>
        <taxon>Schleiferia</taxon>
    </lineage>
</organism>
<evidence type="ECO:0000256" key="4">
    <source>
        <dbReference type="SAM" id="Phobius"/>
    </source>
</evidence>
<name>A0A369A8Z1_9FLAO</name>
<keyword evidence="2" id="KW-0328">Glycosyltransferase</keyword>
<keyword evidence="8" id="KW-1185">Reference proteome</keyword>
<dbReference type="Pfam" id="PF13632">
    <property type="entry name" value="Glyco_trans_2_3"/>
    <property type="match status" value="1"/>
</dbReference>
<feature type="transmembrane region" description="Helical" evidence="4">
    <location>
        <begin position="298"/>
        <end position="317"/>
    </location>
</feature>
<dbReference type="SUPFAM" id="SSF53448">
    <property type="entry name" value="Nucleotide-diphospho-sugar transferases"/>
    <property type="match status" value="1"/>
</dbReference>
<keyword evidence="4" id="KW-0812">Transmembrane</keyword>
<keyword evidence="4" id="KW-0472">Membrane</keyword>
<sequence>MWLFEVFFWISTAGVAHSYLIYPWLLRLHPSIPPSSPTDCTDWPAVHLIFAAFNEQAVIEKKLQSIIQIDYPRDKFRITIGSDASTDQTDDIISHYAQKYPFITLQKFTQRTGKARIINKIVEESSAEILVLTDANIIHTPEFLKIAVAALLHNSTLGAVGGTLHYFTSKSSGIAPQENFYRQRENAMKFTESSLWGYPMGLEGGLYVIRRSLFAPIPKNYFMEDFFQTLHLYCRGYKAILHPGVIAYEDVSTLPSEEFQRKKRISIGNFQNLFHFFTCIHSRPLLAFVFWSHKGLRWITPFLLLLALLSAAILATASSPLYTFFMLCAAAAALLALIGYLSIRLDWKLNIPQYLYHFIHMNFALLIGFIEYTKGVKSNVWQPTRRNQV</sequence>
<dbReference type="RefSeq" id="WP_037356584.1">
    <property type="nucleotide sequence ID" value="NZ_BHZF01000001.1"/>
</dbReference>
<dbReference type="Gene3D" id="3.90.550.10">
    <property type="entry name" value="Spore Coat Polysaccharide Biosynthesis Protein SpsA, Chain A"/>
    <property type="match status" value="1"/>
</dbReference>
<dbReference type="InterPro" id="IPR029044">
    <property type="entry name" value="Nucleotide-diphossugar_trans"/>
</dbReference>
<dbReference type="Proteomes" id="UP000253517">
    <property type="component" value="Unassembled WGS sequence"/>
</dbReference>
<feature type="domain" description="Glycosyltransferase 2-like" evidence="5">
    <location>
        <begin position="49"/>
        <end position="187"/>
    </location>
</feature>
<dbReference type="PANTHER" id="PTHR43630">
    <property type="entry name" value="POLY-BETA-1,6-N-ACETYL-D-GLUCOSAMINE SYNTHASE"/>
    <property type="match status" value="1"/>
</dbReference>
<evidence type="ECO:0000259" key="6">
    <source>
        <dbReference type="Pfam" id="PF13632"/>
    </source>
</evidence>
<comment type="similarity">
    <text evidence="1">Belongs to the glycosyltransferase 2 family.</text>
</comment>
<dbReference type="InterPro" id="IPR001173">
    <property type="entry name" value="Glyco_trans_2-like"/>
</dbReference>
<evidence type="ECO:0000256" key="3">
    <source>
        <dbReference type="ARBA" id="ARBA00022679"/>
    </source>
</evidence>
<dbReference type="EMBL" id="QPJS01000001">
    <property type="protein sequence ID" value="RCX05613.1"/>
    <property type="molecule type" value="Genomic_DNA"/>
</dbReference>
<evidence type="ECO:0000313" key="7">
    <source>
        <dbReference type="EMBL" id="RCX05613.1"/>
    </source>
</evidence>
<reference evidence="7 8" key="1">
    <citation type="submission" date="2018-07" db="EMBL/GenBank/DDBJ databases">
        <title>Genomic Encyclopedia of Type Strains, Phase IV (KMG-IV): sequencing the most valuable type-strain genomes for metagenomic binning, comparative biology and taxonomic classification.</title>
        <authorList>
            <person name="Goeker M."/>
        </authorList>
    </citation>
    <scope>NUCLEOTIDE SEQUENCE [LARGE SCALE GENOMIC DNA]</scope>
    <source>
        <strain evidence="7 8">DSM 21410</strain>
    </source>
</reference>
<proteinExistence type="inferred from homology"/>
<dbReference type="AlphaFoldDB" id="A0A369A8Z1"/>
<gene>
    <name evidence="7" type="ORF">DES35_101901</name>
</gene>
<feature type="transmembrane region" description="Helical" evidence="4">
    <location>
        <begin position="355"/>
        <end position="372"/>
    </location>
</feature>